<feature type="transmembrane region" description="Helical" evidence="7">
    <location>
        <begin position="177"/>
        <end position="204"/>
    </location>
</feature>
<dbReference type="InterPro" id="IPR037294">
    <property type="entry name" value="ABC_BtuC-like"/>
</dbReference>
<dbReference type="EMBL" id="WSFT01000028">
    <property type="protein sequence ID" value="MBS4538102.1"/>
    <property type="molecule type" value="Genomic_DNA"/>
</dbReference>
<dbReference type="Gene3D" id="1.10.3470.10">
    <property type="entry name" value="ABC transporter involved in vitamin B12 uptake, BtuC"/>
    <property type="match status" value="1"/>
</dbReference>
<feature type="transmembrane region" description="Helical" evidence="7">
    <location>
        <begin position="90"/>
        <end position="110"/>
    </location>
</feature>
<dbReference type="PANTHER" id="PTHR30477">
    <property type="entry name" value="ABC-TRANSPORTER METAL-BINDING PROTEIN"/>
    <property type="match status" value="1"/>
</dbReference>
<evidence type="ECO:0000256" key="6">
    <source>
        <dbReference type="RuleBase" id="RU003943"/>
    </source>
</evidence>
<dbReference type="GO" id="GO:0010043">
    <property type="term" value="P:response to zinc ion"/>
    <property type="evidence" value="ECO:0007669"/>
    <property type="project" value="TreeGrafter"/>
</dbReference>
<evidence type="ECO:0000313" key="9">
    <source>
        <dbReference type="Proteomes" id="UP000724672"/>
    </source>
</evidence>
<dbReference type="PANTHER" id="PTHR30477:SF18">
    <property type="entry name" value="METAL TRANSPORT SYSTEM MEMBRANE PROTEIN CT_417-RELATED"/>
    <property type="match status" value="1"/>
</dbReference>
<feature type="transmembrane region" description="Helical" evidence="7">
    <location>
        <begin position="14"/>
        <end position="33"/>
    </location>
</feature>
<keyword evidence="3 6" id="KW-0812">Transmembrane</keyword>
<keyword evidence="4 7" id="KW-1133">Transmembrane helix</keyword>
<dbReference type="RefSeq" id="WP_203366023.1">
    <property type="nucleotide sequence ID" value="NZ_WSFT01000028.1"/>
</dbReference>
<dbReference type="Proteomes" id="UP000724672">
    <property type="component" value="Unassembled WGS sequence"/>
</dbReference>
<feature type="transmembrane region" description="Helical" evidence="7">
    <location>
        <begin position="54"/>
        <end position="78"/>
    </location>
</feature>
<evidence type="ECO:0000256" key="3">
    <source>
        <dbReference type="ARBA" id="ARBA00022692"/>
    </source>
</evidence>
<dbReference type="GO" id="GO:0043190">
    <property type="term" value="C:ATP-binding cassette (ABC) transporter complex"/>
    <property type="evidence" value="ECO:0007669"/>
    <property type="project" value="InterPro"/>
</dbReference>
<evidence type="ECO:0000256" key="2">
    <source>
        <dbReference type="ARBA" id="ARBA00008034"/>
    </source>
</evidence>
<comment type="subcellular location">
    <subcellularLocation>
        <location evidence="6">Cell membrane</location>
        <topology evidence="6">Multi-pass membrane protein</topology>
    </subcellularLocation>
    <subcellularLocation>
        <location evidence="1">Membrane</location>
        <topology evidence="1">Multi-pass membrane protein</topology>
    </subcellularLocation>
</comment>
<accession>A0A942Z6Y7</accession>
<gene>
    <name evidence="8" type="ORF">GOQ27_06490</name>
</gene>
<dbReference type="Pfam" id="PF00950">
    <property type="entry name" value="ABC-3"/>
    <property type="match status" value="1"/>
</dbReference>
<feature type="transmembrane region" description="Helical" evidence="7">
    <location>
        <begin position="131"/>
        <end position="154"/>
    </location>
</feature>
<organism evidence="8 9">
    <name type="scientific">Anaeromonas frigoriresistens</name>
    <dbReference type="NCBI Taxonomy" id="2683708"/>
    <lineage>
        <taxon>Bacteria</taxon>
        <taxon>Bacillati</taxon>
        <taxon>Bacillota</taxon>
        <taxon>Tissierellia</taxon>
        <taxon>Tissierellales</taxon>
        <taxon>Thermohalobacteraceae</taxon>
        <taxon>Anaeromonas</taxon>
    </lineage>
</organism>
<dbReference type="SUPFAM" id="SSF81345">
    <property type="entry name" value="ABC transporter involved in vitamin B12 uptake, BtuC"/>
    <property type="match status" value="1"/>
</dbReference>
<evidence type="ECO:0000256" key="5">
    <source>
        <dbReference type="ARBA" id="ARBA00023136"/>
    </source>
</evidence>
<comment type="similarity">
    <text evidence="2 6">Belongs to the ABC-3 integral membrane protein family.</text>
</comment>
<proteinExistence type="inferred from homology"/>
<feature type="transmembrane region" description="Helical" evidence="7">
    <location>
        <begin position="216"/>
        <end position="237"/>
    </location>
</feature>
<dbReference type="InterPro" id="IPR001626">
    <property type="entry name" value="ABC_TroCD"/>
</dbReference>
<sequence length="270" mass="29123">MILEAFSYNFFQNAFISAILASIVCGIIGTIIVEKKLVMMSGGIAHTSFGGIGLGYLLGFEPILGAFGFAVFAALSISSINRKARTNSDALVGIFWSVGMALGIFFVSLMPGYPPDMTSYLFGDILTVSDFSMNIMIIANIVVVASVVLLFNYWKVYLFDEEFASVLGIPTRLLENFLFIMIALTIVVLLKVVGIILVIALLTIPPAIAKLFTYDLKNIMIISSLLGVLFTVSGLFISYAFNIASGATIILLSASAYFISAFAKGKIFKS</sequence>
<feature type="transmembrane region" description="Helical" evidence="7">
    <location>
        <begin position="243"/>
        <end position="263"/>
    </location>
</feature>
<reference evidence="8" key="1">
    <citation type="submission" date="2019-12" db="EMBL/GenBank/DDBJ databases">
        <title>Clostridiaceae gen. nov. sp. nov., isolated from sediment in Xinjiang, China.</title>
        <authorList>
            <person name="Zhang R."/>
        </authorList>
    </citation>
    <scope>NUCLEOTIDE SEQUENCE</scope>
    <source>
        <strain evidence="8">D2Q-11</strain>
    </source>
</reference>
<dbReference type="AlphaFoldDB" id="A0A942Z6Y7"/>
<comment type="caution">
    <text evidence="8">The sequence shown here is derived from an EMBL/GenBank/DDBJ whole genome shotgun (WGS) entry which is preliminary data.</text>
</comment>
<evidence type="ECO:0000256" key="1">
    <source>
        <dbReference type="ARBA" id="ARBA00004141"/>
    </source>
</evidence>
<keyword evidence="5 7" id="KW-0472">Membrane</keyword>
<keyword evidence="9" id="KW-1185">Reference proteome</keyword>
<name>A0A942Z6Y7_9FIRM</name>
<protein>
    <submittedName>
        <fullName evidence="8">Metal ABC transporter permease</fullName>
    </submittedName>
</protein>
<evidence type="ECO:0000313" key="8">
    <source>
        <dbReference type="EMBL" id="MBS4538102.1"/>
    </source>
</evidence>
<dbReference type="GO" id="GO:0055085">
    <property type="term" value="P:transmembrane transport"/>
    <property type="evidence" value="ECO:0007669"/>
    <property type="project" value="InterPro"/>
</dbReference>
<evidence type="ECO:0000256" key="4">
    <source>
        <dbReference type="ARBA" id="ARBA00022989"/>
    </source>
</evidence>
<keyword evidence="6" id="KW-0813">Transport</keyword>
<evidence type="ECO:0000256" key="7">
    <source>
        <dbReference type="SAM" id="Phobius"/>
    </source>
</evidence>